<organism evidence="3 4">
    <name type="scientific">Teladorsagia circumcincta</name>
    <name type="common">Brown stomach worm</name>
    <name type="synonym">Ostertagia circumcincta</name>
    <dbReference type="NCBI Taxonomy" id="45464"/>
    <lineage>
        <taxon>Eukaryota</taxon>
        <taxon>Metazoa</taxon>
        <taxon>Ecdysozoa</taxon>
        <taxon>Nematoda</taxon>
        <taxon>Chromadorea</taxon>
        <taxon>Rhabditida</taxon>
        <taxon>Rhabditina</taxon>
        <taxon>Rhabditomorpha</taxon>
        <taxon>Strongyloidea</taxon>
        <taxon>Trichostrongylidae</taxon>
        <taxon>Teladorsagia</taxon>
    </lineage>
</organism>
<dbReference type="InterPro" id="IPR027417">
    <property type="entry name" value="P-loop_NTPase"/>
</dbReference>
<dbReference type="Proteomes" id="UP000230423">
    <property type="component" value="Unassembled WGS sequence"/>
</dbReference>
<accession>A0A2G9TAN0</accession>
<gene>
    <name evidence="3" type="ORF">TELCIR_23627</name>
</gene>
<dbReference type="SUPFAM" id="SSF52540">
    <property type="entry name" value="P-loop containing nucleoside triphosphate hydrolases"/>
    <property type="match status" value="1"/>
</dbReference>
<dbReference type="EMBL" id="KZ390094">
    <property type="protein sequence ID" value="PIO54995.1"/>
    <property type="molecule type" value="Genomic_DNA"/>
</dbReference>
<dbReference type="AlphaFoldDB" id="A0A2G9TAN0"/>
<dbReference type="Pfam" id="PF00004">
    <property type="entry name" value="AAA"/>
    <property type="match status" value="1"/>
</dbReference>
<keyword evidence="4" id="KW-1185">Reference proteome</keyword>
<reference evidence="3 4" key="1">
    <citation type="submission" date="2015-09" db="EMBL/GenBank/DDBJ databases">
        <title>Draft genome of the parasitic nematode Teladorsagia circumcincta isolate WARC Sus (inbred).</title>
        <authorList>
            <person name="Mitreva M."/>
        </authorList>
    </citation>
    <scope>NUCLEOTIDE SEQUENCE [LARGE SCALE GENOMIC DNA]</scope>
    <source>
        <strain evidence="3 4">S</strain>
    </source>
</reference>
<name>A0A2G9TAN0_TELCI</name>
<dbReference type="GO" id="GO:0005739">
    <property type="term" value="C:mitochondrion"/>
    <property type="evidence" value="ECO:0007669"/>
    <property type="project" value="TreeGrafter"/>
</dbReference>
<keyword evidence="1" id="KW-0175">Coiled coil</keyword>
<dbReference type="Gene3D" id="3.40.50.300">
    <property type="entry name" value="P-loop containing nucleotide triphosphate hydrolases"/>
    <property type="match status" value="1"/>
</dbReference>
<dbReference type="GO" id="GO:0008270">
    <property type="term" value="F:zinc ion binding"/>
    <property type="evidence" value="ECO:0007669"/>
    <property type="project" value="TreeGrafter"/>
</dbReference>
<proteinExistence type="predicted"/>
<feature type="domain" description="ATPase AAA-type core" evidence="2">
    <location>
        <begin position="5"/>
        <end position="91"/>
    </location>
</feature>
<dbReference type="GO" id="GO:0016887">
    <property type="term" value="F:ATP hydrolysis activity"/>
    <property type="evidence" value="ECO:0007669"/>
    <property type="project" value="InterPro"/>
</dbReference>
<evidence type="ECO:0000259" key="2">
    <source>
        <dbReference type="Pfam" id="PF00004"/>
    </source>
</evidence>
<dbReference type="PANTHER" id="PTHR23075">
    <property type="entry name" value="PUTATIVE ATP-ASE"/>
    <property type="match status" value="1"/>
</dbReference>
<dbReference type="InterPro" id="IPR003959">
    <property type="entry name" value="ATPase_AAA_core"/>
</dbReference>
<protein>
    <submittedName>
        <fullName evidence="3">ATPase, AAA family</fullName>
    </submittedName>
</protein>
<evidence type="ECO:0000256" key="1">
    <source>
        <dbReference type="ARBA" id="ARBA00023054"/>
    </source>
</evidence>
<evidence type="ECO:0000313" key="4">
    <source>
        <dbReference type="Proteomes" id="UP000230423"/>
    </source>
</evidence>
<dbReference type="Gene3D" id="1.10.8.60">
    <property type="match status" value="1"/>
</dbReference>
<dbReference type="OrthoDB" id="199596at2759"/>
<dbReference type="GO" id="GO:0005524">
    <property type="term" value="F:ATP binding"/>
    <property type="evidence" value="ECO:0007669"/>
    <property type="project" value="InterPro"/>
</dbReference>
<evidence type="ECO:0000313" key="3">
    <source>
        <dbReference type="EMBL" id="PIO54995.1"/>
    </source>
</evidence>
<dbReference type="PANTHER" id="PTHR23075:SF0">
    <property type="entry name" value="ATPASE FAMILY AAA DOMAIN-CONTAINING PROTEIN 3"/>
    <property type="match status" value="1"/>
</dbReference>
<sequence length="170" mass="19396">MGRDGVSAIHKVFDWAQSSRKGLIVFIDEADAFLQKRSKEAMSEDTRAALNAFLFRTGEQSRRFMLVVASNQPEQFDWAVNDRLDQLVQFDLPGRPERERILLQYFEEHIAKPATSGARGQRLKLSNFDWVEKCAQVADITEGMSGRELSKLVIGWQVRGHQPMPLKTVC</sequence>
<dbReference type="GO" id="GO:0007005">
    <property type="term" value="P:mitochondrion organization"/>
    <property type="evidence" value="ECO:0007669"/>
    <property type="project" value="TreeGrafter"/>
</dbReference>